<evidence type="ECO:0000256" key="2">
    <source>
        <dbReference type="ARBA" id="ARBA00022723"/>
    </source>
</evidence>
<gene>
    <name evidence="5" type="primary">gph_3</name>
    <name evidence="5" type="ORF">PAECIP111893_03531</name>
</gene>
<proteinExistence type="predicted"/>
<dbReference type="PANTHER" id="PTHR46470">
    <property type="entry name" value="N-ACYLNEURAMINATE-9-PHOSPHATASE"/>
    <property type="match status" value="1"/>
</dbReference>
<dbReference type="PANTHER" id="PTHR46470:SF2">
    <property type="entry name" value="GLYCERALDEHYDE 3-PHOSPHATE PHOSPHATASE"/>
    <property type="match status" value="1"/>
</dbReference>
<keyword evidence="6" id="KW-1185">Reference proteome</keyword>
<dbReference type="NCBIfam" id="TIGR01549">
    <property type="entry name" value="HAD-SF-IA-v1"/>
    <property type="match status" value="1"/>
</dbReference>
<keyword evidence="4" id="KW-0460">Magnesium</keyword>
<dbReference type="InterPro" id="IPR006439">
    <property type="entry name" value="HAD-SF_hydro_IA"/>
</dbReference>
<name>A0ABN8GPB3_9BACL</name>
<evidence type="ECO:0000256" key="3">
    <source>
        <dbReference type="ARBA" id="ARBA00022801"/>
    </source>
</evidence>
<comment type="cofactor">
    <cofactor evidence="1">
        <name>Mg(2+)</name>
        <dbReference type="ChEBI" id="CHEBI:18420"/>
    </cofactor>
</comment>
<dbReference type="Pfam" id="PF00702">
    <property type="entry name" value="Hydrolase"/>
    <property type="match status" value="1"/>
</dbReference>
<dbReference type="RefSeq" id="WP_236343889.1">
    <property type="nucleotide sequence ID" value="NZ_CAKMMF010000020.1"/>
</dbReference>
<sequence>MYQTYIFDLYGTLIDIETDENCPRLWDAMMHHFRYKGMETTADELKRLVDEEVERQLSEERKKCEVPDFVMEEVLAEVASKLNGKPSKAWLEETVRWFRTVSMRHIALYDGVVEILESLRAKGKKVYLLSNGQKTFIEAELKRLGIYKLFHGIAISSEAKLSKPDPLFYQYLSRTYGADLSSAIMIGNDPRTDLEGARRIGIDACYLHTASSPDNMKVESKFQIWDGDLRQIPGWA</sequence>
<dbReference type="InterPro" id="IPR051400">
    <property type="entry name" value="HAD-like_hydrolase"/>
</dbReference>
<dbReference type="SUPFAM" id="SSF56784">
    <property type="entry name" value="HAD-like"/>
    <property type="match status" value="1"/>
</dbReference>
<dbReference type="Proteomes" id="UP000838686">
    <property type="component" value="Unassembled WGS sequence"/>
</dbReference>
<evidence type="ECO:0000313" key="5">
    <source>
        <dbReference type="EMBL" id="CAH1212402.1"/>
    </source>
</evidence>
<dbReference type="Gene3D" id="3.40.50.1000">
    <property type="entry name" value="HAD superfamily/HAD-like"/>
    <property type="match status" value="1"/>
</dbReference>
<keyword evidence="2" id="KW-0479">Metal-binding</keyword>
<dbReference type="EMBL" id="CAKMMF010000020">
    <property type="protein sequence ID" value="CAH1212402.1"/>
    <property type="molecule type" value="Genomic_DNA"/>
</dbReference>
<dbReference type="InterPro" id="IPR036412">
    <property type="entry name" value="HAD-like_sf"/>
</dbReference>
<dbReference type="InterPro" id="IPR023214">
    <property type="entry name" value="HAD_sf"/>
</dbReference>
<evidence type="ECO:0000256" key="4">
    <source>
        <dbReference type="ARBA" id="ARBA00022842"/>
    </source>
</evidence>
<dbReference type="Gene3D" id="1.10.150.520">
    <property type="match status" value="1"/>
</dbReference>
<accession>A0ABN8GPB3</accession>
<organism evidence="5 6">
    <name type="scientific">Paenibacillus plantiphilus</name>
    <dbReference type="NCBI Taxonomy" id="2905650"/>
    <lineage>
        <taxon>Bacteria</taxon>
        <taxon>Bacillati</taxon>
        <taxon>Bacillota</taxon>
        <taxon>Bacilli</taxon>
        <taxon>Bacillales</taxon>
        <taxon>Paenibacillaceae</taxon>
        <taxon>Paenibacillus</taxon>
    </lineage>
</organism>
<protein>
    <submittedName>
        <fullName evidence="5">Phosphoglycolate phosphatase</fullName>
        <ecNumber evidence="5">3.1.3.18</ecNumber>
    </submittedName>
</protein>
<dbReference type="PRINTS" id="PR00413">
    <property type="entry name" value="HADHALOGNASE"/>
</dbReference>
<reference evidence="5" key="1">
    <citation type="submission" date="2022-01" db="EMBL/GenBank/DDBJ databases">
        <authorList>
            <person name="Criscuolo A."/>
        </authorList>
    </citation>
    <scope>NUCLEOTIDE SEQUENCE</scope>
    <source>
        <strain evidence="5">CIP111893</strain>
    </source>
</reference>
<dbReference type="SFLD" id="SFLDS00003">
    <property type="entry name" value="Haloacid_Dehalogenase"/>
    <property type="match status" value="1"/>
</dbReference>
<comment type="caution">
    <text evidence="5">The sequence shown here is derived from an EMBL/GenBank/DDBJ whole genome shotgun (WGS) entry which is preliminary data.</text>
</comment>
<keyword evidence="3 5" id="KW-0378">Hydrolase</keyword>
<dbReference type="EC" id="3.1.3.18" evidence="5"/>
<dbReference type="SFLD" id="SFLDG01129">
    <property type="entry name" value="C1.5:_HAD__Beta-PGM__Phosphata"/>
    <property type="match status" value="1"/>
</dbReference>
<evidence type="ECO:0000256" key="1">
    <source>
        <dbReference type="ARBA" id="ARBA00001946"/>
    </source>
</evidence>
<evidence type="ECO:0000313" key="6">
    <source>
        <dbReference type="Proteomes" id="UP000838686"/>
    </source>
</evidence>
<dbReference type="GO" id="GO:0008967">
    <property type="term" value="F:phosphoglycolate phosphatase activity"/>
    <property type="evidence" value="ECO:0007669"/>
    <property type="project" value="UniProtKB-EC"/>
</dbReference>